<accession>A0A246J5L1</accession>
<dbReference type="Gene3D" id="1.25.40.10">
    <property type="entry name" value="Tetratricopeptide repeat domain"/>
    <property type="match status" value="2"/>
</dbReference>
<dbReference type="PANTHER" id="PTHR47691:SF3">
    <property type="entry name" value="HTH-TYPE TRANSCRIPTIONAL REGULATOR RV0890C-RELATED"/>
    <property type="match status" value="1"/>
</dbReference>
<evidence type="ECO:0000259" key="3">
    <source>
        <dbReference type="PROSITE" id="PS51755"/>
    </source>
</evidence>
<dbReference type="InterPro" id="IPR016032">
    <property type="entry name" value="Sig_transdc_resp-reg_C-effctor"/>
</dbReference>
<reference evidence="4 5" key="1">
    <citation type="journal article" date="2008" name="Int. J. Syst. Evol. Microbiol.">
        <title>Description of Roseateles aquatilis sp. nov. and Roseateles terrae sp. nov., in the class Betaproteobacteria, and emended description of the genus Roseateles.</title>
        <authorList>
            <person name="Gomila M."/>
            <person name="Bowien B."/>
            <person name="Falsen E."/>
            <person name="Moore E.R."/>
            <person name="Lalucat J."/>
        </authorList>
    </citation>
    <scope>NUCLEOTIDE SEQUENCE [LARGE SCALE GENOMIC DNA]</scope>
    <source>
        <strain evidence="4 5">CCUG 48205</strain>
    </source>
</reference>
<dbReference type="PANTHER" id="PTHR47691">
    <property type="entry name" value="REGULATOR-RELATED"/>
    <property type="match status" value="1"/>
</dbReference>
<feature type="DNA-binding region" description="OmpR/PhoB-type" evidence="2">
    <location>
        <begin position="32"/>
        <end position="130"/>
    </location>
</feature>
<keyword evidence="5" id="KW-1185">Reference proteome</keyword>
<dbReference type="Gene3D" id="3.40.50.300">
    <property type="entry name" value="P-loop containing nucleotide triphosphate hydrolases"/>
    <property type="match status" value="1"/>
</dbReference>
<evidence type="ECO:0000313" key="5">
    <source>
        <dbReference type="Proteomes" id="UP000197468"/>
    </source>
</evidence>
<dbReference type="SUPFAM" id="SSF52540">
    <property type="entry name" value="P-loop containing nucleoside triphosphate hydrolases"/>
    <property type="match status" value="1"/>
</dbReference>
<dbReference type="CDD" id="cd00383">
    <property type="entry name" value="trans_reg_C"/>
    <property type="match status" value="1"/>
</dbReference>
<dbReference type="InterPro" id="IPR036388">
    <property type="entry name" value="WH-like_DNA-bd_sf"/>
</dbReference>
<protein>
    <recommendedName>
        <fullName evidence="3">OmpR/PhoB-type domain-containing protein</fullName>
    </recommendedName>
</protein>
<dbReference type="InterPro" id="IPR027417">
    <property type="entry name" value="P-loop_NTPase"/>
</dbReference>
<gene>
    <name evidence="4" type="ORF">CDN99_18210</name>
</gene>
<name>A0A246J5L1_9BURK</name>
<dbReference type="Pfam" id="PF25872">
    <property type="entry name" value="HTH_77"/>
    <property type="match status" value="1"/>
</dbReference>
<evidence type="ECO:0000313" key="4">
    <source>
        <dbReference type="EMBL" id="OWQ87534.1"/>
    </source>
</evidence>
<evidence type="ECO:0000256" key="2">
    <source>
        <dbReference type="PROSITE-ProRule" id="PRU01091"/>
    </source>
</evidence>
<dbReference type="Pfam" id="PF00486">
    <property type="entry name" value="Trans_reg_C"/>
    <property type="match status" value="1"/>
</dbReference>
<sequence>MRHRRFGCKFGSRIFGQFPPWIGLVPTPATPVWKATFEPFTLVPAERLLLRDGLPVRLGGRALDLLIALVARAGEVVGKRELMQEVWGDLVVDEGSLRFHMYAVRKALGDGVDGRRFVVNTASKGYSFVAAVHRAEPTTSSTGRTAAGPAPTPPKALPASASALVGRDEDIAVLATLLVEHRFVSVVGAGGIGKSSVAIHCMQATRHFFPDVYFVDLSELGDGALVRAAVAAAIGLNSGDVELPAIVHHLSQRKFLLLLDCCEHVVDEAARLAEQLFAHCPSAHILTTSREPLRAEGEHVNRLQPLAFPAEGEGDTAASALAFPAVKLFVDRAASGGSGFQLSDADAPLLSQLCRELDGIALAIELAAGRVEALGLQAISSHLDKGLKLRWHGRRTAVPRQQTLHATLDWSFNLLTEDERSLLCRLSVFATSFSLESAFAICCFDLDEATATETMAGLVSKSLISVDAGGAVLRYVMLDTTRAYGRKKLADVGDAPDLMERFARHFASWVADLAPALKQAEGLERAALDVPNVRAALEHLLASPDRARQALDLAAAFCPLLLGLSRLAECSRWSRLALDGLPAELRETALEMQLQGALGQSLVFTGGDGTSAFQAFRRAIDIAERLGDVRAHLHLLNGYALLLHRDGQFTAALNTARRAQALLAKVDDPELSAIVDSLLGVALHLVGEIGEAERHWDLAFSHFSGRSTDTTSRLGFDHQIRSLCGKARSLWYRGRFIEAMSVADDTMERARRTGHAATYCIALVWAGSVAVLKGDAVALTRIVETVEVMARRHSFLPYLHLAGATRGQILIAAGNPAAGVELIRKNIELLGACRYEMVTSVFLTTLARGLCDMSLHDASLGTCDRLEARIRTGGDFLRLPEALLARGRTLSTMGRRDEAIAVIEQSLGLARTQGSVPGQLRAATALARERLADGDRRQAGALLDPLLTLLRDEDSPDLAIARGLL</sequence>
<dbReference type="Proteomes" id="UP000197468">
    <property type="component" value="Unassembled WGS sequence"/>
</dbReference>
<dbReference type="SMART" id="SM00862">
    <property type="entry name" value="Trans_reg_C"/>
    <property type="match status" value="1"/>
</dbReference>
<dbReference type="GO" id="GO:0006355">
    <property type="term" value="P:regulation of DNA-templated transcription"/>
    <property type="evidence" value="ECO:0007669"/>
    <property type="project" value="InterPro"/>
</dbReference>
<dbReference type="SUPFAM" id="SSF48452">
    <property type="entry name" value="TPR-like"/>
    <property type="match status" value="2"/>
</dbReference>
<dbReference type="GO" id="GO:0000160">
    <property type="term" value="P:phosphorelay signal transduction system"/>
    <property type="evidence" value="ECO:0007669"/>
    <property type="project" value="InterPro"/>
</dbReference>
<dbReference type="InterPro" id="IPR011990">
    <property type="entry name" value="TPR-like_helical_dom_sf"/>
</dbReference>
<feature type="domain" description="OmpR/PhoB-type" evidence="3">
    <location>
        <begin position="32"/>
        <end position="130"/>
    </location>
</feature>
<dbReference type="InterPro" id="IPR058852">
    <property type="entry name" value="HTH_77"/>
</dbReference>
<organism evidence="4 5">
    <name type="scientific">Roseateles aquatilis</name>
    <dbReference type="NCBI Taxonomy" id="431061"/>
    <lineage>
        <taxon>Bacteria</taxon>
        <taxon>Pseudomonadati</taxon>
        <taxon>Pseudomonadota</taxon>
        <taxon>Betaproteobacteria</taxon>
        <taxon>Burkholderiales</taxon>
        <taxon>Sphaerotilaceae</taxon>
        <taxon>Roseateles</taxon>
    </lineage>
</organism>
<dbReference type="SUPFAM" id="SSF46894">
    <property type="entry name" value="C-terminal effector domain of the bipartite response regulators"/>
    <property type="match status" value="1"/>
</dbReference>
<dbReference type="AlphaFoldDB" id="A0A246J5L1"/>
<dbReference type="Gene3D" id="1.10.10.10">
    <property type="entry name" value="Winged helix-like DNA-binding domain superfamily/Winged helix DNA-binding domain"/>
    <property type="match status" value="2"/>
</dbReference>
<proteinExistence type="predicted"/>
<dbReference type="EMBL" id="NIOF01000009">
    <property type="protein sequence ID" value="OWQ87534.1"/>
    <property type="molecule type" value="Genomic_DNA"/>
</dbReference>
<keyword evidence="1 2" id="KW-0238">DNA-binding</keyword>
<comment type="caution">
    <text evidence="4">The sequence shown here is derived from an EMBL/GenBank/DDBJ whole genome shotgun (WGS) entry which is preliminary data.</text>
</comment>
<dbReference type="GO" id="GO:0003677">
    <property type="term" value="F:DNA binding"/>
    <property type="evidence" value="ECO:0007669"/>
    <property type="project" value="UniProtKB-UniRule"/>
</dbReference>
<dbReference type="InterPro" id="IPR001867">
    <property type="entry name" value="OmpR/PhoB-type_DNA-bd"/>
</dbReference>
<dbReference type="PROSITE" id="PS51755">
    <property type="entry name" value="OMPR_PHOB"/>
    <property type="match status" value="1"/>
</dbReference>
<evidence type="ECO:0000256" key="1">
    <source>
        <dbReference type="ARBA" id="ARBA00023125"/>
    </source>
</evidence>